<reference evidence="1 2" key="1">
    <citation type="submission" date="2017-09" db="EMBL/GenBank/DDBJ databases">
        <title>Depth-based differentiation of microbial function through sediment-hosted aquifers and enrichment of novel symbionts in the deep terrestrial subsurface.</title>
        <authorList>
            <person name="Probst A.J."/>
            <person name="Ladd B."/>
            <person name="Jarett J.K."/>
            <person name="Geller-Mcgrath D.E."/>
            <person name="Sieber C.M."/>
            <person name="Emerson J.B."/>
            <person name="Anantharaman K."/>
            <person name="Thomas B.C."/>
            <person name="Malmstrom R."/>
            <person name="Stieglmeier M."/>
            <person name="Klingl A."/>
            <person name="Woyke T."/>
            <person name="Ryan C.M."/>
            <person name="Banfield J.F."/>
        </authorList>
    </citation>
    <scope>NUCLEOTIDE SEQUENCE [LARGE SCALE GENOMIC DNA]</scope>
    <source>
        <strain evidence="1">CG11_big_fil_rev_8_21_14_0_20_38_23</strain>
    </source>
</reference>
<organism evidence="1 2">
    <name type="scientific">Candidatus Jorgensenbacteria bacterium CG11_big_fil_rev_8_21_14_0_20_38_23</name>
    <dbReference type="NCBI Taxonomy" id="1974594"/>
    <lineage>
        <taxon>Bacteria</taxon>
        <taxon>Candidatus Joergenseniibacteriota</taxon>
    </lineage>
</organism>
<dbReference type="AlphaFoldDB" id="A0A2H0NE47"/>
<accession>A0A2H0NE47</accession>
<dbReference type="Proteomes" id="UP000228867">
    <property type="component" value="Unassembled WGS sequence"/>
</dbReference>
<name>A0A2H0NE47_9BACT</name>
<evidence type="ECO:0000313" key="1">
    <source>
        <dbReference type="EMBL" id="PIR06346.1"/>
    </source>
</evidence>
<gene>
    <name evidence="1" type="ORF">COV54_02590</name>
</gene>
<sequence length="417" mass="49307">MEAIEKIAKILRADKRVIHHLEDRFSRLTGRQRIFEQIVQENEKKIKESLLTLDIPAQANAKEIYNALISKIEADGNLIFEVLKQPRLSDSEDCQRVLEFAQKIIGLTEGFFLKKEKAEELLVKNPPQKILSYLKYKSVEEMLVKEDLWEIYSALRFREDKNWLNQVFFKEYENLKPEDFEKREIRVLALSSKWVSSAESFISKKWHNISHLKEMGVVFVIPVSLGFSGELLRMLSLIFHYFHEISFYSQIIFNLSKKSSNFSQDLISLLRGDVIEKLPTADKKIPWLVIQRYLAKDDENDQRLFFPHISPEAIHWSKVGEDLIKSGAHFNHFGKEMGFWFNLDWVGDYFKDEIGEEVLVSFNLVDTVMSLVKEKEMIKYLYHHQEALWNKIFSEYFNQKKLEKFAQENLLKGYFEI</sequence>
<proteinExistence type="predicted"/>
<protein>
    <recommendedName>
        <fullName evidence="3">Glycosidase related protein</fullName>
    </recommendedName>
</protein>
<evidence type="ECO:0000313" key="2">
    <source>
        <dbReference type="Proteomes" id="UP000228867"/>
    </source>
</evidence>
<dbReference type="EMBL" id="PCWR01000057">
    <property type="protein sequence ID" value="PIR06346.1"/>
    <property type="molecule type" value="Genomic_DNA"/>
</dbReference>
<evidence type="ECO:0008006" key="3">
    <source>
        <dbReference type="Google" id="ProtNLM"/>
    </source>
</evidence>
<comment type="caution">
    <text evidence="1">The sequence shown here is derived from an EMBL/GenBank/DDBJ whole genome shotgun (WGS) entry which is preliminary data.</text>
</comment>